<dbReference type="Proteomes" id="UP000245119">
    <property type="component" value="Linkage Group LG7"/>
</dbReference>
<name>A0A2T7P2F1_POMCA</name>
<dbReference type="InterPro" id="IPR004014">
    <property type="entry name" value="ATPase_P-typ_cation-transptr_N"/>
</dbReference>
<dbReference type="GO" id="GO:0030007">
    <property type="term" value="P:intracellular potassium ion homeostasis"/>
    <property type="evidence" value="ECO:0007669"/>
    <property type="project" value="TreeGrafter"/>
</dbReference>
<feature type="compositionally biased region" description="Basic residues" evidence="3">
    <location>
        <begin position="25"/>
        <end position="34"/>
    </location>
</feature>
<reference evidence="5 6" key="1">
    <citation type="submission" date="2018-04" db="EMBL/GenBank/DDBJ databases">
        <title>The genome of golden apple snail Pomacea canaliculata provides insight into stress tolerance and invasive adaptation.</title>
        <authorList>
            <person name="Liu C."/>
            <person name="Liu B."/>
            <person name="Ren Y."/>
            <person name="Zhang Y."/>
            <person name="Wang H."/>
            <person name="Li S."/>
            <person name="Jiang F."/>
            <person name="Yin L."/>
            <person name="Zhang G."/>
            <person name="Qian W."/>
            <person name="Fan W."/>
        </authorList>
    </citation>
    <scope>NUCLEOTIDE SEQUENCE [LARGE SCALE GENOMIC DNA]</scope>
    <source>
        <strain evidence="5">SZHN2017</strain>
        <tissue evidence="5">Muscle</tissue>
    </source>
</reference>
<dbReference type="AlphaFoldDB" id="A0A2T7P2F1"/>
<dbReference type="GO" id="GO:1902600">
    <property type="term" value="P:proton transmembrane transport"/>
    <property type="evidence" value="ECO:0007669"/>
    <property type="project" value="TreeGrafter"/>
</dbReference>
<evidence type="ECO:0000313" key="6">
    <source>
        <dbReference type="Proteomes" id="UP000245119"/>
    </source>
</evidence>
<dbReference type="PANTHER" id="PTHR43294:SF13">
    <property type="entry name" value="SODIUM_POTASSIUM-TRANSPORTING ATPASE SUBUNIT ALPHA"/>
    <property type="match status" value="1"/>
</dbReference>
<evidence type="ECO:0000256" key="2">
    <source>
        <dbReference type="ARBA" id="ARBA00022475"/>
    </source>
</evidence>
<dbReference type="GO" id="GO:1990573">
    <property type="term" value="P:potassium ion import across plasma membrane"/>
    <property type="evidence" value="ECO:0007669"/>
    <property type="project" value="TreeGrafter"/>
</dbReference>
<comment type="caution">
    <text evidence="5">The sequence shown here is derived from an EMBL/GenBank/DDBJ whole genome shotgun (WGS) entry which is preliminary data.</text>
</comment>
<feature type="compositionally biased region" description="Basic and acidic residues" evidence="3">
    <location>
        <begin position="35"/>
        <end position="44"/>
    </location>
</feature>
<dbReference type="GO" id="GO:0005391">
    <property type="term" value="F:P-type sodium:potassium-exchanging transporter activity"/>
    <property type="evidence" value="ECO:0007669"/>
    <property type="project" value="TreeGrafter"/>
</dbReference>
<organism evidence="5 6">
    <name type="scientific">Pomacea canaliculata</name>
    <name type="common">Golden apple snail</name>
    <dbReference type="NCBI Taxonomy" id="400727"/>
    <lineage>
        <taxon>Eukaryota</taxon>
        <taxon>Metazoa</taxon>
        <taxon>Spiralia</taxon>
        <taxon>Lophotrochozoa</taxon>
        <taxon>Mollusca</taxon>
        <taxon>Gastropoda</taxon>
        <taxon>Caenogastropoda</taxon>
        <taxon>Architaenioglossa</taxon>
        <taxon>Ampullarioidea</taxon>
        <taxon>Ampullariidae</taxon>
        <taxon>Pomacea</taxon>
    </lineage>
</organism>
<comment type="subcellular location">
    <subcellularLocation>
        <location evidence="1">Cell membrane</location>
        <topology evidence="1">Multi-pass membrane protein</topology>
    </subcellularLocation>
</comment>
<dbReference type="EMBL" id="PZQS01000007">
    <property type="protein sequence ID" value="PVD27596.1"/>
    <property type="molecule type" value="Genomic_DNA"/>
</dbReference>
<feature type="region of interest" description="Disordered" evidence="3">
    <location>
        <begin position="58"/>
        <end position="95"/>
    </location>
</feature>
<dbReference type="SUPFAM" id="SSF81665">
    <property type="entry name" value="Calcium ATPase, transmembrane domain M"/>
    <property type="match status" value="1"/>
</dbReference>
<feature type="compositionally biased region" description="Polar residues" evidence="3">
    <location>
        <begin position="84"/>
        <end position="95"/>
    </location>
</feature>
<dbReference type="OrthoDB" id="3352408at2759"/>
<protein>
    <recommendedName>
        <fullName evidence="4">Cation-transporting P-type ATPase N-terminal domain-containing protein</fullName>
    </recommendedName>
</protein>
<dbReference type="Pfam" id="PF00690">
    <property type="entry name" value="Cation_ATPase_N"/>
    <property type="match status" value="1"/>
</dbReference>
<evidence type="ECO:0000259" key="4">
    <source>
        <dbReference type="Pfam" id="PF00690"/>
    </source>
</evidence>
<keyword evidence="2" id="KW-0472">Membrane</keyword>
<evidence type="ECO:0000256" key="1">
    <source>
        <dbReference type="ARBA" id="ARBA00004651"/>
    </source>
</evidence>
<dbReference type="STRING" id="400727.A0A2T7P2F1"/>
<gene>
    <name evidence="5" type="ORF">C0Q70_12760</name>
</gene>
<proteinExistence type="predicted"/>
<feature type="region of interest" description="Disordered" evidence="3">
    <location>
        <begin position="16"/>
        <end position="44"/>
    </location>
</feature>
<feature type="domain" description="Cation-transporting P-type ATPase N-terminal" evidence="4">
    <location>
        <begin position="49"/>
        <end position="92"/>
    </location>
</feature>
<keyword evidence="6" id="KW-1185">Reference proteome</keyword>
<dbReference type="PANTHER" id="PTHR43294">
    <property type="entry name" value="SODIUM/POTASSIUM-TRANSPORTING ATPASE SUBUNIT ALPHA"/>
    <property type="match status" value="1"/>
</dbReference>
<dbReference type="Gene3D" id="2.70.150.10">
    <property type="entry name" value="Calcium-transporting ATPase, cytoplasmic transduction domain A"/>
    <property type="match status" value="1"/>
</dbReference>
<dbReference type="InterPro" id="IPR023298">
    <property type="entry name" value="ATPase_P-typ_TM_dom_sf"/>
</dbReference>
<dbReference type="InterPro" id="IPR050510">
    <property type="entry name" value="Cation_transp_ATPase_P-type"/>
</dbReference>
<keyword evidence="2" id="KW-1003">Cell membrane</keyword>
<dbReference type="GO" id="GO:0036376">
    <property type="term" value="P:sodium ion export across plasma membrane"/>
    <property type="evidence" value="ECO:0007669"/>
    <property type="project" value="TreeGrafter"/>
</dbReference>
<accession>A0A2T7P2F1</accession>
<dbReference type="GO" id="GO:0006883">
    <property type="term" value="P:intracellular sodium ion homeostasis"/>
    <property type="evidence" value="ECO:0007669"/>
    <property type="project" value="TreeGrafter"/>
</dbReference>
<dbReference type="GO" id="GO:0005886">
    <property type="term" value="C:plasma membrane"/>
    <property type="evidence" value="ECO:0007669"/>
    <property type="project" value="UniProtKB-SubCell"/>
</dbReference>
<evidence type="ECO:0000313" key="5">
    <source>
        <dbReference type="EMBL" id="PVD27596.1"/>
    </source>
</evidence>
<sequence length="95" mass="10975">MVYLLIRKMHRAQYEVNPSAGVTRKDKKKKKKNKNKELDSLKHEIEMDEHRISLEELYNKLGTDPNSGCPPSKPKQIMERDGPNQLTPPKTYPSG</sequence>
<evidence type="ECO:0000256" key="3">
    <source>
        <dbReference type="SAM" id="MobiDB-lite"/>
    </source>
</evidence>